<evidence type="ECO:0000313" key="1">
    <source>
        <dbReference type="EMBL" id="KAL0480227.1"/>
    </source>
</evidence>
<reference evidence="1 2" key="1">
    <citation type="submission" date="2024-03" db="EMBL/GenBank/DDBJ databases">
        <title>The Acrasis kona genome and developmental transcriptomes reveal deep origins of eukaryotic multicellular pathways.</title>
        <authorList>
            <person name="Sheikh S."/>
            <person name="Fu C.-J."/>
            <person name="Brown M.W."/>
            <person name="Baldauf S.L."/>
        </authorList>
    </citation>
    <scope>NUCLEOTIDE SEQUENCE [LARGE SCALE GENOMIC DNA]</scope>
    <source>
        <strain evidence="1 2">ATCC MYA-3509</strain>
    </source>
</reference>
<proteinExistence type="predicted"/>
<gene>
    <name evidence="1" type="ORF">AKO1_007191</name>
</gene>
<accession>A0AAW2YS55</accession>
<protein>
    <submittedName>
        <fullName evidence="1">Uncharacterized protein</fullName>
    </submittedName>
</protein>
<keyword evidence="2" id="KW-1185">Reference proteome</keyword>
<sequence>MPKQTTKHTTKFVPYDENHFKNIYWAEQKMKEFAKEYRPVVKLEELNLSEDAKMGMEWELTSFCSNMAREMHRRLQPNVEKGETSARAPSIPMGGANFLVLDNYFGRQPGVKREQSVKCSKVNGIKIPERLYTYTFANNIPALQQDVVEEWYINYHGDCYGTAYNTLRSYYVDVKIILNEVSGFARVKYKQVTEQRLRDNVWVATA</sequence>
<organism evidence="1 2">
    <name type="scientific">Acrasis kona</name>
    <dbReference type="NCBI Taxonomy" id="1008807"/>
    <lineage>
        <taxon>Eukaryota</taxon>
        <taxon>Discoba</taxon>
        <taxon>Heterolobosea</taxon>
        <taxon>Tetramitia</taxon>
        <taxon>Eutetramitia</taxon>
        <taxon>Acrasidae</taxon>
        <taxon>Acrasis</taxon>
    </lineage>
</organism>
<dbReference type="AlphaFoldDB" id="A0AAW2YS55"/>
<dbReference type="Proteomes" id="UP001431209">
    <property type="component" value="Unassembled WGS sequence"/>
</dbReference>
<comment type="caution">
    <text evidence="1">The sequence shown here is derived from an EMBL/GenBank/DDBJ whole genome shotgun (WGS) entry which is preliminary data.</text>
</comment>
<dbReference type="EMBL" id="JAOPGA020000642">
    <property type="protein sequence ID" value="KAL0480227.1"/>
    <property type="molecule type" value="Genomic_DNA"/>
</dbReference>
<evidence type="ECO:0000313" key="2">
    <source>
        <dbReference type="Proteomes" id="UP001431209"/>
    </source>
</evidence>
<name>A0AAW2YS55_9EUKA</name>